<dbReference type="EMBL" id="LWHJ01000032">
    <property type="protein sequence ID" value="OAQ37941.1"/>
    <property type="molecule type" value="Genomic_DNA"/>
</dbReference>
<dbReference type="Pfam" id="PF01832">
    <property type="entry name" value="Glucosaminidase"/>
    <property type="match status" value="1"/>
</dbReference>
<name>A0A179DA71_9SPHI</name>
<dbReference type="Gene3D" id="3.10.350.10">
    <property type="entry name" value="LysM domain"/>
    <property type="match status" value="1"/>
</dbReference>
<dbReference type="PROSITE" id="PS51782">
    <property type="entry name" value="LYSM"/>
    <property type="match status" value="1"/>
</dbReference>
<dbReference type="CDD" id="cd00118">
    <property type="entry name" value="LysM"/>
    <property type="match status" value="1"/>
</dbReference>
<keyword evidence="1" id="KW-0929">Antimicrobial</keyword>
<feature type="signal peptide" evidence="5">
    <location>
        <begin position="1"/>
        <end position="22"/>
    </location>
</feature>
<keyword evidence="3" id="KW-0378">Hydrolase</keyword>
<dbReference type="SUPFAM" id="SSF54106">
    <property type="entry name" value="LysM domain"/>
    <property type="match status" value="1"/>
</dbReference>
<keyword evidence="2" id="KW-0081">Bacteriolytic enzyme</keyword>
<sequence length="220" mass="25239">MKILKRFCFVIVLFLVSSFCFAQSVTQNYIEENKDFSIQLMNKYHVPASIILAVAIHESASGTSKIARYLNNHFGIKGPNSNTQINSSYKGFEIVEDSYLNFIDMLQSRSKFKTLFDKYTDYDYRSWAYGIQSGGYAASKTWASQVIGLIKKHKLYEYDNRPDEYLEPIEAVNVSVFYNVKKGDTLGEISKKYHTTVKSLKTINNLNSTVLRIGQKLKIK</sequence>
<evidence type="ECO:0000313" key="7">
    <source>
        <dbReference type="EMBL" id="OAQ37941.1"/>
    </source>
</evidence>
<dbReference type="Gene3D" id="1.10.530.10">
    <property type="match status" value="1"/>
</dbReference>
<organism evidence="7 8">
    <name type="scientific">Pedobacter psychrophilus</name>
    <dbReference type="NCBI Taxonomy" id="1826909"/>
    <lineage>
        <taxon>Bacteria</taxon>
        <taxon>Pseudomonadati</taxon>
        <taxon>Bacteroidota</taxon>
        <taxon>Sphingobacteriia</taxon>
        <taxon>Sphingobacteriales</taxon>
        <taxon>Sphingobacteriaceae</taxon>
        <taxon>Pedobacter</taxon>
    </lineage>
</organism>
<comment type="caution">
    <text evidence="7">The sequence shown here is derived from an EMBL/GenBank/DDBJ whole genome shotgun (WGS) entry which is preliminary data.</text>
</comment>
<dbReference type="GO" id="GO:0042742">
    <property type="term" value="P:defense response to bacterium"/>
    <property type="evidence" value="ECO:0007669"/>
    <property type="project" value="UniProtKB-KW"/>
</dbReference>
<protein>
    <recommendedName>
        <fullName evidence="4">Peptidoglycan hydrolase</fullName>
    </recommendedName>
</protein>
<evidence type="ECO:0000256" key="1">
    <source>
        <dbReference type="ARBA" id="ARBA00022529"/>
    </source>
</evidence>
<keyword evidence="5" id="KW-0732">Signal</keyword>
<reference evidence="7 8" key="1">
    <citation type="submission" date="2016-04" db="EMBL/GenBank/DDBJ databases">
        <authorList>
            <person name="Evans L.H."/>
            <person name="Alamgir A."/>
            <person name="Owens N."/>
            <person name="Weber N.D."/>
            <person name="Virtaneva K."/>
            <person name="Barbian K."/>
            <person name="Babar A."/>
            <person name="Rosenke K."/>
        </authorList>
    </citation>
    <scope>NUCLEOTIDE SEQUENCE [LARGE SCALE GENOMIC DNA]</scope>
    <source>
        <strain evidence="7 8">CCM 8644</strain>
    </source>
</reference>
<dbReference type="GO" id="GO:0004040">
    <property type="term" value="F:amidase activity"/>
    <property type="evidence" value="ECO:0007669"/>
    <property type="project" value="InterPro"/>
</dbReference>
<evidence type="ECO:0000256" key="3">
    <source>
        <dbReference type="ARBA" id="ARBA00022801"/>
    </source>
</evidence>
<reference evidence="7 8" key="2">
    <citation type="submission" date="2016-06" db="EMBL/GenBank/DDBJ databases">
        <title>Pedobacter psychrophilus sp. nov., isolated from Antarctic fragmentary rock.</title>
        <authorList>
            <person name="Svec P."/>
        </authorList>
    </citation>
    <scope>NUCLEOTIDE SEQUENCE [LARGE SCALE GENOMIC DNA]</scope>
    <source>
        <strain evidence="7 8">CCM 8644</strain>
    </source>
</reference>
<accession>A0A179DA71</accession>
<dbReference type="PANTHER" id="PTHR33308">
    <property type="entry name" value="PEPTIDOGLYCAN HYDROLASE FLGJ"/>
    <property type="match status" value="1"/>
</dbReference>
<dbReference type="SMART" id="SM00047">
    <property type="entry name" value="LYZ2"/>
    <property type="match status" value="1"/>
</dbReference>
<evidence type="ECO:0000256" key="4">
    <source>
        <dbReference type="ARBA" id="ARBA00032108"/>
    </source>
</evidence>
<dbReference type="SMART" id="SM00257">
    <property type="entry name" value="LysM"/>
    <property type="match status" value="1"/>
</dbReference>
<gene>
    <name evidence="7" type="ORF">A5893_16350</name>
</gene>
<evidence type="ECO:0000256" key="2">
    <source>
        <dbReference type="ARBA" id="ARBA00022638"/>
    </source>
</evidence>
<dbReference type="Proteomes" id="UP000078459">
    <property type="component" value="Unassembled WGS sequence"/>
</dbReference>
<feature type="chain" id="PRO_5008100278" description="Peptidoglycan hydrolase" evidence="5">
    <location>
        <begin position="23"/>
        <end position="220"/>
    </location>
</feature>
<keyword evidence="8" id="KW-1185">Reference proteome</keyword>
<dbReference type="InterPro" id="IPR002901">
    <property type="entry name" value="MGlyc_endo_b_GlcNAc-like_dom"/>
</dbReference>
<dbReference type="PANTHER" id="PTHR33308:SF9">
    <property type="entry name" value="PEPTIDOGLYCAN HYDROLASE FLGJ"/>
    <property type="match status" value="1"/>
</dbReference>
<dbReference type="STRING" id="1826909.A5893_16350"/>
<dbReference type="Pfam" id="PF01476">
    <property type="entry name" value="LysM"/>
    <property type="match status" value="1"/>
</dbReference>
<evidence type="ECO:0000259" key="6">
    <source>
        <dbReference type="PROSITE" id="PS51782"/>
    </source>
</evidence>
<dbReference type="GO" id="GO:0031640">
    <property type="term" value="P:killing of cells of another organism"/>
    <property type="evidence" value="ECO:0007669"/>
    <property type="project" value="UniProtKB-KW"/>
</dbReference>
<dbReference type="InterPro" id="IPR036779">
    <property type="entry name" value="LysM_dom_sf"/>
</dbReference>
<evidence type="ECO:0000313" key="8">
    <source>
        <dbReference type="Proteomes" id="UP000078459"/>
    </source>
</evidence>
<feature type="domain" description="LysM" evidence="6">
    <location>
        <begin position="176"/>
        <end position="219"/>
    </location>
</feature>
<dbReference type="InterPro" id="IPR018392">
    <property type="entry name" value="LysM"/>
</dbReference>
<proteinExistence type="predicted"/>
<evidence type="ECO:0000256" key="5">
    <source>
        <dbReference type="SAM" id="SignalP"/>
    </source>
</evidence>
<dbReference type="InterPro" id="IPR051056">
    <property type="entry name" value="Glycosyl_Hydrolase_73"/>
</dbReference>
<dbReference type="AlphaFoldDB" id="A0A179DA71"/>